<reference evidence="4" key="1">
    <citation type="submission" date="2016-11" db="EMBL/GenBank/DDBJ databases">
        <authorList>
            <person name="Varghese N."/>
            <person name="Submissions S."/>
        </authorList>
    </citation>
    <scope>NUCLEOTIDE SEQUENCE [LARGE SCALE GENOMIC DNA]</scope>
    <source>
        <strain evidence="4">DSM 21264</strain>
    </source>
</reference>
<protein>
    <submittedName>
        <fullName evidence="3">Methyltransferase domain-containing protein</fullName>
    </submittedName>
</protein>
<evidence type="ECO:0000313" key="4">
    <source>
        <dbReference type="Proteomes" id="UP000184159"/>
    </source>
</evidence>
<feature type="domain" description="Methyltransferase" evidence="2">
    <location>
        <begin position="35"/>
        <end position="127"/>
    </location>
</feature>
<dbReference type="Gene3D" id="3.40.50.150">
    <property type="entry name" value="Vaccinia Virus protein VP39"/>
    <property type="match status" value="1"/>
</dbReference>
<dbReference type="AlphaFoldDB" id="A0A1M4X5Q4"/>
<sequence>MWDDRYQVDTYIYGKEPNDFLHESVKHQYLPLGPVLCLADGEGRNSVYLAKCGYDVTAVELSAVAIEKARRFAAKQRVSVNFIQADLDEFDLGLEQWQAVVAVFCHLPPVVRQKLHQSLPGSLKENGVYLVEGYTPEQLKYKTGGPSVADMMLSRQVLIQELPTLSPWYIEEKEREIYEGVMHRGRSHVVQAIMKNMP</sequence>
<dbReference type="PANTHER" id="PTHR43861:SF3">
    <property type="entry name" value="PUTATIVE (AFU_ORTHOLOGUE AFUA_2G14390)-RELATED"/>
    <property type="match status" value="1"/>
</dbReference>
<proteinExistence type="predicted"/>
<accession>A0A1M4X5Q4</accession>
<evidence type="ECO:0000259" key="2">
    <source>
        <dbReference type="Pfam" id="PF13649"/>
    </source>
</evidence>
<name>A0A1M4X5Q4_VIBGA</name>
<organism evidence="3 4">
    <name type="scientific">Vibrio gazogenes DSM 21264 = NBRC 103151</name>
    <dbReference type="NCBI Taxonomy" id="1123492"/>
    <lineage>
        <taxon>Bacteria</taxon>
        <taxon>Pseudomonadati</taxon>
        <taxon>Pseudomonadota</taxon>
        <taxon>Gammaproteobacteria</taxon>
        <taxon>Vibrionales</taxon>
        <taxon>Vibrionaceae</taxon>
        <taxon>Vibrio</taxon>
    </lineage>
</organism>
<dbReference type="InterPro" id="IPR041698">
    <property type="entry name" value="Methyltransf_25"/>
</dbReference>
<dbReference type="RefSeq" id="WP_072956358.1">
    <property type="nucleotide sequence ID" value="NZ_FQUH01000003.1"/>
</dbReference>
<evidence type="ECO:0000256" key="1">
    <source>
        <dbReference type="ARBA" id="ARBA00022679"/>
    </source>
</evidence>
<keyword evidence="4" id="KW-1185">Reference proteome</keyword>
<dbReference type="GO" id="GO:0032259">
    <property type="term" value="P:methylation"/>
    <property type="evidence" value="ECO:0007669"/>
    <property type="project" value="UniProtKB-KW"/>
</dbReference>
<dbReference type="CDD" id="cd02440">
    <property type="entry name" value="AdoMet_MTases"/>
    <property type="match status" value="1"/>
</dbReference>
<dbReference type="Proteomes" id="UP000184159">
    <property type="component" value="Unassembled WGS sequence"/>
</dbReference>
<dbReference type="EMBL" id="FQUH01000003">
    <property type="protein sequence ID" value="SHE88848.1"/>
    <property type="molecule type" value="Genomic_DNA"/>
</dbReference>
<dbReference type="GO" id="GO:0008168">
    <property type="term" value="F:methyltransferase activity"/>
    <property type="evidence" value="ECO:0007669"/>
    <property type="project" value="UniProtKB-KW"/>
</dbReference>
<dbReference type="Pfam" id="PF13649">
    <property type="entry name" value="Methyltransf_25"/>
    <property type="match status" value="1"/>
</dbReference>
<keyword evidence="3" id="KW-0489">Methyltransferase</keyword>
<keyword evidence="1 3" id="KW-0808">Transferase</keyword>
<gene>
    <name evidence="3" type="ORF">SAMN02745781_01027</name>
</gene>
<dbReference type="InterPro" id="IPR029063">
    <property type="entry name" value="SAM-dependent_MTases_sf"/>
</dbReference>
<dbReference type="SUPFAM" id="SSF53335">
    <property type="entry name" value="S-adenosyl-L-methionine-dependent methyltransferases"/>
    <property type="match status" value="1"/>
</dbReference>
<evidence type="ECO:0000313" key="3">
    <source>
        <dbReference type="EMBL" id="SHE88848.1"/>
    </source>
</evidence>
<dbReference type="PANTHER" id="PTHR43861">
    <property type="entry name" value="TRANS-ACONITATE 2-METHYLTRANSFERASE-RELATED"/>
    <property type="match status" value="1"/>
</dbReference>